<organism evidence="2">
    <name type="scientific">Tetraodon nigroviridis</name>
    <name type="common">Spotted green pufferfish</name>
    <name type="synonym">Chelonodon nigroviridis</name>
    <dbReference type="NCBI Taxonomy" id="99883"/>
    <lineage>
        <taxon>Eukaryota</taxon>
        <taxon>Metazoa</taxon>
        <taxon>Chordata</taxon>
        <taxon>Craniata</taxon>
        <taxon>Vertebrata</taxon>
        <taxon>Euteleostomi</taxon>
        <taxon>Actinopterygii</taxon>
        <taxon>Neopterygii</taxon>
        <taxon>Teleostei</taxon>
        <taxon>Neoteleostei</taxon>
        <taxon>Acanthomorphata</taxon>
        <taxon>Eupercaria</taxon>
        <taxon>Tetraodontiformes</taxon>
        <taxon>Tetradontoidea</taxon>
        <taxon>Tetraodontidae</taxon>
        <taxon>Tetraodon</taxon>
    </lineage>
</organism>
<reference evidence="2" key="2">
    <citation type="submission" date="2004-02" db="EMBL/GenBank/DDBJ databases">
        <authorList>
            <consortium name="Genoscope"/>
            <consortium name="Whitehead Institute Centre for Genome Research"/>
        </authorList>
    </citation>
    <scope>NUCLEOTIDE SEQUENCE</scope>
</reference>
<evidence type="ECO:0000256" key="1">
    <source>
        <dbReference type="SAM" id="SignalP"/>
    </source>
</evidence>
<name>Q4RNX6_TETNG</name>
<proteinExistence type="predicted"/>
<dbReference type="Gene3D" id="2.60.40.3210">
    <property type="entry name" value="Zona pellucida, ZP-N domain"/>
    <property type="match status" value="1"/>
</dbReference>
<dbReference type="KEGG" id="tng:GSTEN00031365G001"/>
<protein>
    <submittedName>
        <fullName evidence="2">(spotted green pufferfish) hypothetical protein</fullName>
    </submittedName>
</protein>
<feature type="chain" id="PRO_5004242467" evidence="1">
    <location>
        <begin position="21"/>
        <end position="205"/>
    </location>
</feature>
<keyword evidence="1" id="KW-0732">Signal</keyword>
<dbReference type="EMBL" id="CAAE01015009">
    <property type="protein sequence ID" value="CAG09906.1"/>
    <property type="molecule type" value="Genomic_DNA"/>
</dbReference>
<sequence>MGTAGVFFCVFVSCFAAAYGVISEDGLFPQHRPQFFENLFLFEENFDSPKYDTIFSSSRTQRPDFHMLGELPSIPGVPKVEVFCGDEKLTVVVGKRAGHVVLTANDLQLGDRCYSNHELPNQHVFAYSVDKCGTSRVVSGFGYFASVLRHLHFSPDCVTGGKRCGGVHKHTLDKSGTTSNMVAGSFLGAPQLRPQKVRLLMVTRA</sequence>
<dbReference type="AlphaFoldDB" id="Q4RNX6"/>
<accession>Q4RNX6</accession>
<comment type="caution">
    <text evidence="2">The sequence shown here is derived from an EMBL/GenBank/DDBJ whole genome shotgun (WGS) entry which is preliminary data.</text>
</comment>
<reference evidence="2" key="1">
    <citation type="journal article" date="2004" name="Nature">
        <title>Genome duplication in the teleost fish Tetraodon nigroviridis reveals the early vertebrate proto-karyotype.</title>
        <authorList>
            <person name="Jaillon O."/>
            <person name="Aury J.-M."/>
            <person name="Brunet F."/>
            <person name="Petit J.-L."/>
            <person name="Stange-Thomann N."/>
            <person name="Mauceli E."/>
            <person name="Bouneau L."/>
            <person name="Fischer C."/>
            <person name="Ozouf-Costaz C."/>
            <person name="Bernot A."/>
            <person name="Nicaud S."/>
            <person name="Jaffe D."/>
            <person name="Fisher S."/>
            <person name="Lutfalla G."/>
            <person name="Dossat C."/>
            <person name="Segurens B."/>
            <person name="Dasilva C."/>
            <person name="Salanoubat M."/>
            <person name="Levy M."/>
            <person name="Boudet N."/>
            <person name="Castellano S."/>
            <person name="Anthouard V."/>
            <person name="Jubin C."/>
            <person name="Castelli V."/>
            <person name="Katinka M."/>
            <person name="Vacherie B."/>
            <person name="Biemont C."/>
            <person name="Skalli Z."/>
            <person name="Cattolico L."/>
            <person name="Poulain J."/>
            <person name="De Berardinis V."/>
            <person name="Cruaud C."/>
            <person name="Duprat S."/>
            <person name="Brottier P."/>
            <person name="Coutanceau J.-P."/>
            <person name="Gouzy J."/>
            <person name="Parra G."/>
            <person name="Lardier G."/>
            <person name="Chapple C."/>
            <person name="McKernan K.J."/>
            <person name="McEwan P."/>
            <person name="Bosak S."/>
            <person name="Kellis M."/>
            <person name="Volff J.-N."/>
            <person name="Guigo R."/>
            <person name="Zody M.C."/>
            <person name="Mesirov J."/>
            <person name="Lindblad-Toh K."/>
            <person name="Birren B."/>
            <person name="Nusbaum C."/>
            <person name="Kahn D."/>
            <person name="Robinson-Rechavi M."/>
            <person name="Laudet V."/>
            <person name="Schachter V."/>
            <person name="Quetier F."/>
            <person name="Saurin W."/>
            <person name="Scarpelli C."/>
            <person name="Wincker P."/>
            <person name="Lander E.S."/>
            <person name="Weissenbach J."/>
            <person name="Roest Crollius H."/>
        </authorList>
    </citation>
    <scope>NUCLEOTIDE SEQUENCE [LARGE SCALE GENOMIC DNA]</scope>
</reference>
<dbReference type="OrthoDB" id="8941595at2759"/>
<feature type="signal peptide" evidence="1">
    <location>
        <begin position="1"/>
        <end position="20"/>
    </location>
</feature>
<evidence type="ECO:0000313" key="2">
    <source>
        <dbReference type="EMBL" id="CAG09906.1"/>
    </source>
</evidence>
<gene>
    <name evidence="2" type="ORF">GSTENG00031365001</name>
</gene>